<proteinExistence type="predicted"/>
<name>A0ABP0ZHQ5_9ASCO</name>
<dbReference type="Proteomes" id="UP001497383">
    <property type="component" value="Chromosome 1"/>
</dbReference>
<organism evidence="2 3">
    <name type="scientific">Lodderomyces beijingensis</name>
    <dbReference type="NCBI Taxonomy" id="1775926"/>
    <lineage>
        <taxon>Eukaryota</taxon>
        <taxon>Fungi</taxon>
        <taxon>Dikarya</taxon>
        <taxon>Ascomycota</taxon>
        <taxon>Saccharomycotina</taxon>
        <taxon>Pichiomycetes</taxon>
        <taxon>Debaryomycetaceae</taxon>
        <taxon>Candida/Lodderomyces clade</taxon>
        <taxon>Lodderomyces</taxon>
    </lineage>
</organism>
<dbReference type="EMBL" id="OZ022405">
    <property type="protein sequence ID" value="CAK9436302.1"/>
    <property type="molecule type" value="Genomic_DNA"/>
</dbReference>
<evidence type="ECO:0000256" key="1">
    <source>
        <dbReference type="SAM" id="MobiDB-lite"/>
    </source>
</evidence>
<gene>
    <name evidence="2" type="ORF">LODBEIA_P08600</name>
</gene>
<evidence type="ECO:0000313" key="2">
    <source>
        <dbReference type="EMBL" id="CAK9436302.1"/>
    </source>
</evidence>
<dbReference type="RefSeq" id="XP_066827798.1">
    <property type="nucleotide sequence ID" value="XM_066976827.1"/>
</dbReference>
<keyword evidence="3" id="KW-1185">Reference proteome</keyword>
<feature type="compositionally biased region" description="Acidic residues" evidence="1">
    <location>
        <begin position="61"/>
        <end position="77"/>
    </location>
</feature>
<evidence type="ECO:0000313" key="3">
    <source>
        <dbReference type="Proteomes" id="UP001497383"/>
    </source>
</evidence>
<dbReference type="GeneID" id="92206056"/>
<reference evidence="2 3" key="1">
    <citation type="submission" date="2024-03" db="EMBL/GenBank/DDBJ databases">
        <authorList>
            <person name="Brejova B."/>
        </authorList>
    </citation>
    <scope>NUCLEOTIDE SEQUENCE [LARGE SCALE GENOMIC DNA]</scope>
    <source>
        <strain evidence="2 3">CBS 14171</strain>
    </source>
</reference>
<feature type="region of interest" description="Disordered" evidence="1">
    <location>
        <begin position="56"/>
        <end position="77"/>
    </location>
</feature>
<accession>A0ABP0ZHQ5</accession>
<protein>
    <submittedName>
        <fullName evidence="2">Uncharacterized protein</fullName>
    </submittedName>
</protein>
<sequence>MVNNSNSARLKRIKRYVRPLLSKIKQLNDAYTTNSKLFDLNVRDIYKKNTYERDSRYGLNNDDDSGDDDDDDYDDYDDHDYSVKPRFRLDSPDLRLEFLSEYISPELYHEYKQFFEIVKSVMETLSTGCSHHNLASRCAVELGKEMALFTRSSYYRLGNVSLFDQDWVDPQISKLSGCMYQDVDEWLCKECDDAAGALVLTHAQYLFGGYVVRLLVIHCNTILYMLIPVIYQWMEQSSNPYLLHLSKTLLDEFWTFNKTTKIDIEHINGVYFANAKVLFWGLDYINYWPMDNKQRICAFIQHYDYKLLEKLARLRRVDEDMDNVFMLEYMRLDVDNPDNSELLVLMLKSLLKKVRTSATQKNRAVHFYHVVLKQAQNLLDAWIAPGKHSLYNARYPHNATAIAGFYTFESTLRKKLKTLARESDHSRDAGFLLLKLGAFKQRLEAHRKYRDERISRGVGRHLKQR</sequence>